<dbReference type="GeneID" id="59337574"/>
<comment type="caution">
    <text evidence="2">The sequence shown here is derived from an EMBL/GenBank/DDBJ whole genome shotgun (WGS) entry which is preliminary data.</text>
</comment>
<organism evidence="2 3">
    <name type="scientific">Letharia lupina</name>
    <dbReference type="NCBI Taxonomy" id="560253"/>
    <lineage>
        <taxon>Eukaryota</taxon>
        <taxon>Fungi</taxon>
        <taxon>Dikarya</taxon>
        <taxon>Ascomycota</taxon>
        <taxon>Pezizomycotina</taxon>
        <taxon>Lecanoromycetes</taxon>
        <taxon>OSLEUM clade</taxon>
        <taxon>Lecanoromycetidae</taxon>
        <taxon>Lecanorales</taxon>
        <taxon>Lecanorineae</taxon>
        <taxon>Parmeliaceae</taxon>
        <taxon>Letharia</taxon>
    </lineage>
</organism>
<protein>
    <submittedName>
        <fullName evidence="2">Uncharacterized protein</fullName>
    </submittedName>
</protein>
<proteinExistence type="predicted"/>
<gene>
    <name evidence="2" type="ORF">HO133_009179</name>
</gene>
<reference evidence="2 3" key="1">
    <citation type="journal article" date="2020" name="Genomics">
        <title>Complete, high-quality genomes from long-read metagenomic sequencing of two wolf lichen thalli reveals enigmatic genome architecture.</title>
        <authorList>
            <person name="McKenzie S.K."/>
            <person name="Walston R.F."/>
            <person name="Allen J.L."/>
        </authorList>
    </citation>
    <scope>NUCLEOTIDE SEQUENCE [LARGE SCALE GENOMIC DNA]</scope>
    <source>
        <strain evidence="2">WasteWater1</strain>
    </source>
</reference>
<dbReference type="RefSeq" id="XP_037154866.1">
    <property type="nucleotide sequence ID" value="XM_037300040.1"/>
</dbReference>
<keyword evidence="3" id="KW-1185">Reference proteome</keyword>
<name>A0A8H6CMT5_9LECA</name>
<dbReference type="AlphaFoldDB" id="A0A8H6CMT5"/>
<accession>A0A8H6CMT5</accession>
<evidence type="ECO:0000313" key="2">
    <source>
        <dbReference type="EMBL" id="KAF6226313.1"/>
    </source>
</evidence>
<feature type="region of interest" description="Disordered" evidence="1">
    <location>
        <begin position="1"/>
        <end position="75"/>
    </location>
</feature>
<evidence type="ECO:0000313" key="3">
    <source>
        <dbReference type="Proteomes" id="UP000593566"/>
    </source>
</evidence>
<feature type="region of interest" description="Disordered" evidence="1">
    <location>
        <begin position="184"/>
        <end position="203"/>
    </location>
</feature>
<feature type="compositionally biased region" description="Polar residues" evidence="1">
    <location>
        <begin position="64"/>
        <end position="74"/>
    </location>
</feature>
<dbReference type="EMBL" id="JACCJB010000006">
    <property type="protein sequence ID" value="KAF6226313.1"/>
    <property type="molecule type" value="Genomic_DNA"/>
</dbReference>
<feature type="compositionally biased region" description="Polar residues" evidence="1">
    <location>
        <begin position="22"/>
        <end position="41"/>
    </location>
</feature>
<sequence length="304" mass="34934">MATLFASNTDQKEALYLEKSSPVPNGTQSSWYRLRSSTETQVEGKVDHARRQIHPTISHDMKSKSPSNQQLSLHHSSKVDCYLKPGGHPDFDSSTPPPPSDLEALRETWEQPTTPMFSTFSIISEEYVIYPRGGRIVKQTSDAHEIWFALRATMSAKLDETEDERTLQRWLRRRQVHTLIRQNFDDSASTPETKGRSPENYYPPILGPSRHSMTITETPYDVDSDRLRNGYSYAFSDISFAICIPNDEFQALFTEYTRFIPTLRLYKDSFHYMEDLKIEVQPLQLGTSGAESLYENSVRYLTLS</sequence>
<evidence type="ECO:0000256" key="1">
    <source>
        <dbReference type="SAM" id="MobiDB-lite"/>
    </source>
</evidence>
<dbReference type="Proteomes" id="UP000593566">
    <property type="component" value="Unassembled WGS sequence"/>
</dbReference>